<proteinExistence type="predicted"/>
<accession>A0A8H6X7R7</accession>
<protein>
    <submittedName>
        <fullName evidence="1">Uncharacterized protein</fullName>
    </submittedName>
</protein>
<dbReference type="AlphaFoldDB" id="A0A8H6X7R7"/>
<name>A0A8H6X7R7_9AGAR</name>
<sequence length="334" mass="38701">MDTSGPLHRETYLEGLAPCVPPRPVVEASGNYSQSAYALFIFGGGSCNWCSKRTELEPFHWILRFRACSRTCRDLLASDAGVYLDRSKEYDNHPLGKWLPRVQRTFHNGEQAHVYAARDIKYAKREQQQAYRMERGNRERDPLGFPCRTVAQLQQEYLKREQSRPALYQNGVDLEVWHKQYVSERAIVSRKNYEFVKLMSAVEDKKLQGILRCPTMARIFAAFNRDLALLTHTVWMVNRTAILMEFKYMMDGILPEGTLGRRNDKVRCSYCPRLIKAKGMSDHVVDKHKDQNPDAIPFIPARNEKHCPDCPDSKRVFTKRGLADHKLHKHSKQS</sequence>
<dbReference type="EMBL" id="JACAZI010000024">
    <property type="protein sequence ID" value="KAF7335554.1"/>
    <property type="molecule type" value="Genomic_DNA"/>
</dbReference>
<keyword evidence="2" id="KW-1185">Reference proteome</keyword>
<evidence type="ECO:0000313" key="1">
    <source>
        <dbReference type="EMBL" id="KAF7335554.1"/>
    </source>
</evidence>
<dbReference type="OrthoDB" id="3038019at2759"/>
<dbReference type="Proteomes" id="UP000620124">
    <property type="component" value="Unassembled WGS sequence"/>
</dbReference>
<organism evidence="1 2">
    <name type="scientific">Mycena venus</name>
    <dbReference type="NCBI Taxonomy" id="2733690"/>
    <lineage>
        <taxon>Eukaryota</taxon>
        <taxon>Fungi</taxon>
        <taxon>Dikarya</taxon>
        <taxon>Basidiomycota</taxon>
        <taxon>Agaricomycotina</taxon>
        <taxon>Agaricomycetes</taxon>
        <taxon>Agaricomycetidae</taxon>
        <taxon>Agaricales</taxon>
        <taxon>Marasmiineae</taxon>
        <taxon>Mycenaceae</taxon>
        <taxon>Mycena</taxon>
    </lineage>
</organism>
<evidence type="ECO:0000313" key="2">
    <source>
        <dbReference type="Proteomes" id="UP000620124"/>
    </source>
</evidence>
<gene>
    <name evidence="1" type="ORF">MVEN_02209400</name>
</gene>
<comment type="caution">
    <text evidence="1">The sequence shown here is derived from an EMBL/GenBank/DDBJ whole genome shotgun (WGS) entry which is preliminary data.</text>
</comment>
<reference evidence="1" key="1">
    <citation type="submission" date="2020-05" db="EMBL/GenBank/DDBJ databases">
        <title>Mycena genomes resolve the evolution of fungal bioluminescence.</title>
        <authorList>
            <person name="Tsai I.J."/>
        </authorList>
    </citation>
    <scope>NUCLEOTIDE SEQUENCE</scope>
    <source>
        <strain evidence="1">CCC161011</strain>
    </source>
</reference>